<dbReference type="GO" id="GO:0035091">
    <property type="term" value="F:phosphatidylinositol binding"/>
    <property type="evidence" value="ECO:0007669"/>
    <property type="project" value="InterPro"/>
</dbReference>
<dbReference type="GO" id="GO:0015031">
    <property type="term" value="P:protein transport"/>
    <property type="evidence" value="ECO:0007669"/>
    <property type="project" value="UniProtKB-KW"/>
</dbReference>
<protein>
    <submittedName>
        <fullName evidence="11">Sorting nexin-41</fullName>
    </submittedName>
</protein>
<dbReference type="SUPFAM" id="SSF64268">
    <property type="entry name" value="PX domain"/>
    <property type="match status" value="1"/>
</dbReference>
<keyword evidence="5" id="KW-0653">Protein transport</keyword>
<dbReference type="AlphaFoldDB" id="A0A8H7API4"/>
<feature type="region of interest" description="Disordered" evidence="9">
    <location>
        <begin position="446"/>
        <end position="523"/>
    </location>
</feature>
<evidence type="ECO:0000259" key="10">
    <source>
        <dbReference type="PROSITE" id="PS50195"/>
    </source>
</evidence>
<proteinExistence type="inferred from homology"/>
<dbReference type="InterPro" id="IPR036871">
    <property type="entry name" value="PX_dom_sf"/>
</dbReference>
<dbReference type="Proteomes" id="UP000606974">
    <property type="component" value="Unassembled WGS sequence"/>
</dbReference>
<dbReference type="Pfam" id="PF00787">
    <property type="entry name" value="PX"/>
    <property type="match status" value="1"/>
</dbReference>
<dbReference type="PANTHER" id="PTHR46979:SF2">
    <property type="entry name" value="SORTING NEXIN-41"/>
    <property type="match status" value="1"/>
</dbReference>
<keyword evidence="3" id="KW-0813">Transport</keyword>
<gene>
    <name evidence="11" type="primary">SNX41</name>
    <name evidence="11" type="ORF">GJ744_005375</name>
</gene>
<dbReference type="GO" id="GO:0042147">
    <property type="term" value="P:retrograde transport, endosome to Golgi"/>
    <property type="evidence" value="ECO:0007669"/>
    <property type="project" value="InterPro"/>
</dbReference>
<comment type="caution">
    <text evidence="11">The sequence shown here is derived from an EMBL/GenBank/DDBJ whole genome shotgun (WGS) entry which is preliminary data.</text>
</comment>
<keyword evidence="4" id="KW-0967">Endosome</keyword>
<dbReference type="GO" id="GO:0005829">
    <property type="term" value="C:cytosol"/>
    <property type="evidence" value="ECO:0007669"/>
    <property type="project" value="GOC"/>
</dbReference>
<evidence type="ECO:0000256" key="5">
    <source>
        <dbReference type="ARBA" id="ARBA00022927"/>
    </source>
</evidence>
<sequence>MWQDDEDNNPYGSFNPDATNPVLDTSYHDQQMSSPPSQSPENEPPEFLSHPRDLSDEEEEAEHSKSQSQSYLRKKGAYDSRIQQLLYENPELEIIILDAGKSSDGGYIVYRIRTGDIDVQRRYSEFSSLRAALVNLHPTLIIPPIPEKHSMADYAAKPRKAKEDTSIIDLRKRMLGVFLNRCRKMKEVVEDGVWWRFLDAKSSWSEVLHSPPVSLIPKSNLKAPPLDPANPTPAHSWLPVPSSSAKLKSASTISETGTPISPPSYSAMPSAAAHSIPGPQVFGRFPPTSQHLSEQELDPYFINFEASTRELEMLLQGNIEKVNRRTLEHYAKLSMDLAELGARYNGFALSESSPTVAAAIERIGQAVDTTYLDTEELSANLGAGFAEPMRESAQFAGVVRSVLRYRVLKRVQQEMTRDELERKKALLDSLERSELEAKRIDQYLSNSMIAQSPPKRSTSSASARSNPERQAQGRREGSNEDAASIDSDFPPTHDGSPSSPPSAAQGIPQRDSGSPPLHRKTQSGNFVTNKIFGRISHAVHGFVDVDPERTRRDQIGKTKESLVQLEQALDVSAKDVKDASAGVLKDLKRFQKEKEDDLQRYMIAYARCHIDWARKNLETWTEAREEVDKIVAR</sequence>
<evidence type="ECO:0000256" key="8">
    <source>
        <dbReference type="ARBA" id="ARBA00023136"/>
    </source>
</evidence>
<evidence type="ECO:0000256" key="3">
    <source>
        <dbReference type="ARBA" id="ARBA00022448"/>
    </source>
</evidence>
<organism evidence="11 12">
    <name type="scientific">Endocarpon pusillum</name>
    <dbReference type="NCBI Taxonomy" id="364733"/>
    <lineage>
        <taxon>Eukaryota</taxon>
        <taxon>Fungi</taxon>
        <taxon>Dikarya</taxon>
        <taxon>Ascomycota</taxon>
        <taxon>Pezizomycotina</taxon>
        <taxon>Eurotiomycetes</taxon>
        <taxon>Chaetothyriomycetidae</taxon>
        <taxon>Verrucariales</taxon>
        <taxon>Verrucariaceae</taxon>
        <taxon>Endocarpon</taxon>
    </lineage>
</organism>
<evidence type="ECO:0000256" key="9">
    <source>
        <dbReference type="SAM" id="MobiDB-lite"/>
    </source>
</evidence>
<evidence type="ECO:0000256" key="4">
    <source>
        <dbReference type="ARBA" id="ARBA00022753"/>
    </source>
</evidence>
<dbReference type="CDD" id="cd06867">
    <property type="entry name" value="PX_SNX41_42"/>
    <property type="match status" value="1"/>
</dbReference>
<dbReference type="InterPro" id="IPR027267">
    <property type="entry name" value="AH/BAR_dom_sf"/>
</dbReference>
<dbReference type="OrthoDB" id="289314at2759"/>
<comment type="subcellular location">
    <subcellularLocation>
        <location evidence="1">Endosome membrane</location>
        <topology evidence="1">Peripheral membrane protein</topology>
    </subcellularLocation>
</comment>
<name>A0A8H7API4_9EURO</name>
<reference evidence="11" key="1">
    <citation type="submission" date="2020-02" db="EMBL/GenBank/DDBJ databases">
        <authorList>
            <person name="Palmer J.M."/>
        </authorList>
    </citation>
    <scope>NUCLEOTIDE SEQUENCE</scope>
    <source>
        <strain evidence="11">EPUS1.4</strain>
        <tissue evidence="11">Thallus</tissue>
    </source>
</reference>
<dbReference type="SMART" id="SM00312">
    <property type="entry name" value="PX"/>
    <property type="match status" value="1"/>
</dbReference>
<evidence type="ECO:0000256" key="2">
    <source>
        <dbReference type="ARBA" id="ARBA00010883"/>
    </source>
</evidence>
<evidence type="ECO:0000256" key="7">
    <source>
        <dbReference type="ARBA" id="ARBA00023121"/>
    </source>
</evidence>
<feature type="compositionally biased region" description="Polar residues" evidence="9">
    <location>
        <begin position="446"/>
        <end position="469"/>
    </location>
</feature>
<evidence type="ECO:0000313" key="11">
    <source>
        <dbReference type="EMBL" id="KAF7511144.1"/>
    </source>
</evidence>
<dbReference type="InterPro" id="IPR051079">
    <property type="entry name" value="Sorting_Nexin_Autophagy"/>
</dbReference>
<evidence type="ECO:0000256" key="1">
    <source>
        <dbReference type="ARBA" id="ARBA00004481"/>
    </source>
</evidence>
<feature type="compositionally biased region" description="Low complexity" evidence="9">
    <location>
        <begin position="30"/>
        <end position="41"/>
    </location>
</feature>
<dbReference type="InterPro" id="IPR044106">
    <property type="entry name" value="PX_Snx41/Atg20"/>
</dbReference>
<dbReference type="InterPro" id="IPR001683">
    <property type="entry name" value="PX_dom"/>
</dbReference>
<dbReference type="GO" id="GO:0006914">
    <property type="term" value="P:autophagy"/>
    <property type="evidence" value="ECO:0007669"/>
    <property type="project" value="UniProtKB-KW"/>
</dbReference>
<keyword evidence="12" id="KW-1185">Reference proteome</keyword>
<evidence type="ECO:0000256" key="6">
    <source>
        <dbReference type="ARBA" id="ARBA00023006"/>
    </source>
</evidence>
<keyword evidence="6" id="KW-0072">Autophagy</keyword>
<keyword evidence="7" id="KW-0446">Lipid-binding</keyword>
<accession>A0A8H7API4</accession>
<evidence type="ECO:0000313" key="12">
    <source>
        <dbReference type="Proteomes" id="UP000606974"/>
    </source>
</evidence>
<dbReference type="PROSITE" id="PS50195">
    <property type="entry name" value="PX"/>
    <property type="match status" value="1"/>
</dbReference>
<feature type="domain" description="PX" evidence="10">
    <location>
        <begin position="85"/>
        <end position="205"/>
    </location>
</feature>
<feature type="region of interest" description="Disordered" evidence="9">
    <location>
        <begin position="1"/>
        <end position="74"/>
    </location>
</feature>
<dbReference type="Gene3D" id="3.30.1520.10">
    <property type="entry name" value="Phox-like domain"/>
    <property type="match status" value="1"/>
</dbReference>
<dbReference type="GO" id="GO:0010008">
    <property type="term" value="C:endosome membrane"/>
    <property type="evidence" value="ECO:0007669"/>
    <property type="project" value="UniProtKB-SubCell"/>
</dbReference>
<dbReference type="PANTHER" id="PTHR46979">
    <property type="entry name" value="SORTING NEXIN-41"/>
    <property type="match status" value="1"/>
</dbReference>
<comment type="similarity">
    <text evidence="2">Belongs to the sorting nexin family.</text>
</comment>
<dbReference type="Gene3D" id="1.20.1270.60">
    <property type="entry name" value="Arfaptin homology (AH) domain/BAR domain"/>
    <property type="match status" value="2"/>
</dbReference>
<dbReference type="EMBL" id="JAACFV010000023">
    <property type="protein sequence ID" value="KAF7511144.1"/>
    <property type="molecule type" value="Genomic_DNA"/>
</dbReference>
<keyword evidence="8" id="KW-0472">Membrane</keyword>